<keyword evidence="4" id="KW-1185">Reference proteome</keyword>
<feature type="compositionally biased region" description="Basic and acidic residues" evidence="1">
    <location>
        <begin position="110"/>
        <end position="132"/>
    </location>
</feature>
<organism evidence="3 4">
    <name type="scientific">Pythium oligandrum</name>
    <name type="common">Mycoparasitic fungus</name>
    <dbReference type="NCBI Taxonomy" id="41045"/>
    <lineage>
        <taxon>Eukaryota</taxon>
        <taxon>Sar</taxon>
        <taxon>Stramenopiles</taxon>
        <taxon>Oomycota</taxon>
        <taxon>Peronosporomycetes</taxon>
        <taxon>Pythiales</taxon>
        <taxon>Pythiaceae</taxon>
        <taxon>Pythium</taxon>
    </lineage>
</organism>
<sequence>MADTYAAPHAPTNLFEFAEAVAPIVKYYAILLLLYFVAKRMNKALEADKNELRDRPVLSKELIETSDEEDDDDDESEEEIYEELVTDGSRLVKMPNGSTETQQVRARKPKKEDKVKVKSESKTSRDKTHPLFEGLKKIEEELREQKDEDNNVSWNELHASMLRRYQDKFPDHGPRTATGDDYDDEFKELLKKHNVDIEQLKKAQ</sequence>
<evidence type="ECO:0000313" key="3">
    <source>
        <dbReference type="EMBL" id="TMW63942.1"/>
    </source>
</evidence>
<keyword evidence="2" id="KW-0812">Transmembrane</keyword>
<dbReference type="EMBL" id="SPLM01000042">
    <property type="protein sequence ID" value="TMW63942.1"/>
    <property type="molecule type" value="Genomic_DNA"/>
</dbReference>
<accession>A0A8K1CKK1</accession>
<keyword evidence="2" id="KW-0472">Membrane</keyword>
<reference evidence="3" key="1">
    <citation type="submission" date="2019-03" db="EMBL/GenBank/DDBJ databases">
        <title>Long read genome sequence of the mycoparasitic Pythium oligandrum ATCC 38472 isolated from sugarbeet rhizosphere.</title>
        <authorList>
            <person name="Gaulin E."/>
        </authorList>
    </citation>
    <scope>NUCLEOTIDE SEQUENCE</scope>
    <source>
        <strain evidence="3">ATCC 38472_TT</strain>
    </source>
</reference>
<dbReference type="OrthoDB" id="164509at2759"/>
<protein>
    <submittedName>
        <fullName evidence="3">Uncharacterized protein</fullName>
    </submittedName>
</protein>
<keyword evidence="2" id="KW-1133">Transmembrane helix</keyword>
<evidence type="ECO:0000313" key="4">
    <source>
        <dbReference type="Proteomes" id="UP000794436"/>
    </source>
</evidence>
<name>A0A8K1CKK1_PYTOL</name>
<dbReference type="Proteomes" id="UP000794436">
    <property type="component" value="Unassembled WGS sequence"/>
</dbReference>
<evidence type="ECO:0000256" key="2">
    <source>
        <dbReference type="SAM" id="Phobius"/>
    </source>
</evidence>
<proteinExistence type="predicted"/>
<dbReference type="AlphaFoldDB" id="A0A8K1CKK1"/>
<feature type="transmembrane region" description="Helical" evidence="2">
    <location>
        <begin position="20"/>
        <end position="38"/>
    </location>
</feature>
<feature type="region of interest" description="Disordered" evidence="1">
    <location>
        <begin position="55"/>
        <end position="132"/>
    </location>
</feature>
<evidence type="ECO:0000256" key="1">
    <source>
        <dbReference type="SAM" id="MobiDB-lite"/>
    </source>
</evidence>
<comment type="caution">
    <text evidence="3">The sequence shown here is derived from an EMBL/GenBank/DDBJ whole genome shotgun (WGS) entry which is preliminary data.</text>
</comment>
<feature type="compositionally biased region" description="Acidic residues" evidence="1">
    <location>
        <begin position="64"/>
        <end position="85"/>
    </location>
</feature>
<gene>
    <name evidence="3" type="ORF">Poli38472_014647</name>
</gene>